<evidence type="ECO:0000256" key="9">
    <source>
        <dbReference type="ARBA" id="ARBA00023002"/>
    </source>
</evidence>
<dbReference type="EMBL" id="JACVVK020000039">
    <property type="protein sequence ID" value="KAK7500082.1"/>
    <property type="molecule type" value="Genomic_DNA"/>
</dbReference>
<evidence type="ECO:0000256" key="10">
    <source>
        <dbReference type="ARBA" id="ARBA00023004"/>
    </source>
</evidence>
<dbReference type="InterPro" id="IPR050182">
    <property type="entry name" value="Cytochrome_P450_fam2"/>
</dbReference>
<keyword evidence="10 21" id="KW-0408">Iron</keyword>
<dbReference type="InterPro" id="IPR002401">
    <property type="entry name" value="Cyt_P450_E_grp-I"/>
</dbReference>
<evidence type="ECO:0000256" key="19">
    <source>
        <dbReference type="ARBA" id="ARBA00044304"/>
    </source>
</evidence>
<protein>
    <recommendedName>
        <fullName evidence="15">Steroid 21-hydroxylase</fullName>
        <ecNumber evidence="14">1.14.14.16</ecNumber>
    </recommendedName>
    <alternativeName>
        <fullName evidence="19">21-OHase</fullName>
    </alternativeName>
    <alternativeName>
        <fullName evidence="16">Cytochrome P-450c21</fullName>
    </alternativeName>
    <alternativeName>
        <fullName evidence="20">Cytochrome P450 21</fullName>
    </alternativeName>
    <alternativeName>
        <fullName evidence="18">Cytochrome P450 XXI</fullName>
    </alternativeName>
    <alternativeName>
        <fullName evidence="17">Cytochrome P450-C21</fullName>
    </alternativeName>
</protein>
<keyword evidence="24" id="KW-1185">Reference proteome</keyword>
<keyword evidence="12" id="KW-0446">Lipid-binding</keyword>
<evidence type="ECO:0000256" key="8">
    <source>
        <dbReference type="ARBA" id="ARBA00022848"/>
    </source>
</evidence>
<dbReference type="GO" id="GO:0008610">
    <property type="term" value="P:lipid biosynthetic process"/>
    <property type="evidence" value="ECO:0007669"/>
    <property type="project" value="UniProtKB-ARBA"/>
</dbReference>
<dbReference type="Pfam" id="PF00067">
    <property type="entry name" value="p450"/>
    <property type="match status" value="1"/>
</dbReference>
<evidence type="ECO:0000256" key="12">
    <source>
        <dbReference type="ARBA" id="ARBA00023121"/>
    </source>
</evidence>
<keyword evidence="13" id="KW-0472">Membrane</keyword>
<evidence type="ECO:0000313" key="24">
    <source>
        <dbReference type="Proteomes" id="UP001519460"/>
    </source>
</evidence>
<evidence type="ECO:0000256" key="17">
    <source>
        <dbReference type="ARBA" id="ARBA00044265"/>
    </source>
</evidence>
<dbReference type="Gene3D" id="1.10.630.10">
    <property type="entry name" value="Cytochrome P450"/>
    <property type="match status" value="1"/>
</dbReference>
<evidence type="ECO:0000256" key="1">
    <source>
        <dbReference type="ARBA" id="ARBA00004184"/>
    </source>
</evidence>
<evidence type="ECO:0000256" key="18">
    <source>
        <dbReference type="ARBA" id="ARBA00044282"/>
    </source>
</evidence>
<feature type="binding site" description="axial binding residue" evidence="21">
    <location>
        <position position="437"/>
    </location>
    <ligand>
        <name>heme</name>
        <dbReference type="ChEBI" id="CHEBI:30413"/>
    </ligand>
    <ligandPart>
        <name>Fe</name>
        <dbReference type="ChEBI" id="CHEBI:18248"/>
    </ligandPart>
</feature>
<dbReference type="GO" id="GO:0008202">
    <property type="term" value="P:steroid metabolic process"/>
    <property type="evidence" value="ECO:0007669"/>
    <property type="project" value="UniProtKB-ARBA"/>
</dbReference>
<dbReference type="PRINTS" id="PR00463">
    <property type="entry name" value="EP450I"/>
</dbReference>
<comment type="caution">
    <text evidence="23">The sequence shown here is derived from an EMBL/GenBank/DDBJ whole genome shotgun (WGS) entry which is preliminary data.</text>
</comment>
<keyword evidence="11 22" id="KW-0503">Monooxygenase</keyword>
<evidence type="ECO:0000256" key="6">
    <source>
        <dbReference type="ARBA" id="ARBA00022723"/>
    </source>
</evidence>
<dbReference type="Proteomes" id="UP001519460">
    <property type="component" value="Unassembled WGS sequence"/>
</dbReference>
<dbReference type="PROSITE" id="PS00086">
    <property type="entry name" value="CYTOCHROME_P450"/>
    <property type="match status" value="1"/>
</dbReference>
<dbReference type="GO" id="GO:0008289">
    <property type="term" value="F:lipid binding"/>
    <property type="evidence" value="ECO:0007669"/>
    <property type="project" value="UniProtKB-KW"/>
</dbReference>
<accession>A0ABD0LM64</accession>
<evidence type="ECO:0000256" key="11">
    <source>
        <dbReference type="ARBA" id="ARBA00023033"/>
    </source>
</evidence>
<dbReference type="PANTHER" id="PTHR24300">
    <property type="entry name" value="CYTOCHROME P450 508A4-RELATED"/>
    <property type="match status" value="1"/>
</dbReference>
<keyword evidence="6 21" id="KW-0479">Metal-binding</keyword>
<evidence type="ECO:0000256" key="15">
    <source>
        <dbReference type="ARBA" id="ARBA00044116"/>
    </source>
</evidence>
<evidence type="ECO:0000313" key="23">
    <source>
        <dbReference type="EMBL" id="KAK7500082.1"/>
    </source>
</evidence>
<keyword evidence="7" id="KW-0256">Endoplasmic reticulum</keyword>
<dbReference type="SUPFAM" id="SSF48264">
    <property type="entry name" value="Cytochrome P450"/>
    <property type="match status" value="1"/>
</dbReference>
<sequence length="498" mass="56315">MALLTLLMEPTSLLAVAVLALSLLWWMSIRRPPGLPPGPGPALPLLGHLHLLDKDPRPKFREWRRQYGDVFSLYIGGRLVVVLNGYQTIKEALVKNGDVFSERPSIFVYDRLAKKKGAVWKEQRKVSMEILREMGLGKKVLAEKVQEEVTHYIKALHSYQGQQMDASQMTHVSVSNNICSIAFGQRFEYDDSFFNKLLSAIGEYLKTVGASMVVNFMPWLEYLPGDLFKLKRTLANVDFIENNLIHPVLKEHIDNHTEGNASDFVHAYIREIRKREESGQPTTVNTENLFKVIGDLFVGGSETTATAIRWALVFFLHNPDVQDRCYDEIQRVVGTERAPSMRDKPELTYVEATVMEVLRKANIAPLGVQHGLSRDVTFHGYNIPKDAIVLPILETALFDPEAWDEPSAFRPERFIGPEGKLKKPDELIPFGVGRRVCLGESLARVELFLYLATMIQHFRFLPPEDGQLPSLEGVLGLTYSAKPFTVRAVSRSQNVETI</sequence>
<dbReference type="InterPro" id="IPR036396">
    <property type="entry name" value="Cyt_P450_sf"/>
</dbReference>
<dbReference type="EC" id="1.14.14.16" evidence="14"/>
<name>A0ABD0LM64_9CAEN</name>
<evidence type="ECO:0000256" key="13">
    <source>
        <dbReference type="ARBA" id="ARBA00023136"/>
    </source>
</evidence>
<dbReference type="InterPro" id="IPR017972">
    <property type="entry name" value="Cyt_P450_CS"/>
</dbReference>
<evidence type="ECO:0000256" key="2">
    <source>
        <dbReference type="ARBA" id="ARBA00004524"/>
    </source>
</evidence>
<evidence type="ECO:0000256" key="4">
    <source>
        <dbReference type="ARBA" id="ARBA00010617"/>
    </source>
</evidence>
<keyword evidence="9 22" id="KW-0560">Oxidoreductase</keyword>
<evidence type="ECO:0000256" key="3">
    <source>
        <dbReference type="ARBA" id="ARBA00004586"/>
    </source>
</evidence>
<comment type="similarity">
    <text evidence="4 22">Belongs to the cytochrome P450 family.</text>
</comment>
<evidence type="ECO:0000256" key="20">
    <source>
        <dbReference type="ARBA" id="ARBA00044342"/>
    </source>
</evidence>
<reference evidence="23 24" key="1">
    <citation type="journal article" date="2023" name="Sci. Data">
        <title>Genome assembly of the Korean intertidal mud-creeper Batillaria attramentaria.</title>
        <authorList>
            <person name="Patra A.K."/>
            <person name="Ho P.T."/>
            <person name="Jun S."/>
            <person name="Lee S.J."/>
            <person name="Kim Y."/>
            <person name="Won Y.J."/>
        </authorList>
    </citation>
    <scope>NUCLEOTIDE SEQUENCE [LARGE SCALE GENOMIC DNA]</scope>
    <source>
        <strain evidence="23">Wonlab-2016</strain>
    </source>
</reference>
<keyword evidence="5 21" id="KW-0349">Heme</keyword>
<evidence type="ECO:0000256" key="21">
    <source>
        <dbReference type="PIRSR" id="PIRSR602401-1"/>
    </source>
</evidence>
<dbReference type="GO" id="GO:0005789">
    <property type="term" value="C:endoplasmic reticulum membrane"/>
    <property type="evidence" value="ECO:0007669"/>
    <property type="project" value="UniProtKB-SubCell"/>
</dbReference>
<evidence type="ECO:0000256" key="14">
    <source>
        <dbReference type="ARBA" id="ARBA00044040"/>
    </source>
</evidence>
<evidence type="ECO:0000256" key="5">
    <source>
        <dbReference type="ARBA" id="ARBA00022617"/>
    </source>
</evidence>
<dbReference type="AlphaFoldDB" id="A0ABD0LM64"/>
<evidence type="ECO:0000256" key="16">
    <source>
        <dbReference type="ARBA" id="ARBA00044217"/>
    </source>
</evidence>
<gene>
    <name evidence="23" type="ORF">BaRGS_00008629</name>
</gene>
<evidence type="ECO:0000256" key="22">
    <source>
        <dbReference type="RuleBase" id="RU000461"/>
    </source>
</evidence>
<evidence type="ECO:0000256" key="7">
    <source>
        <dbReference type="ARBA" id="ARBA00022824"/>
    </source>
</evidence>
<dbReference type="GO" id="GO:0004509">
    <property type="term" value="F:steroid 21-monooxygenase activity"/>
    <property type="evidence" value="ECO:0007669"/>
    <property type="project" value="UniProtKB-EC"/>
</dbReference>
<dbReference type="FunFam" id="1.10.630.10:FF:000049">
    <property type="entry name" value="steroid 21-hydroxylase isoform X1"/>
    <property type="match status" value="1"/>
</dbReference>
<keyword evidence="8" id="KW-0492">Microsome</keyword>
<dbReference type="GO" id="GO:0046872">
    <property type="term" value="F:metal ion binding"/>
    <property type="evidence" value="ECO:0007669"/>
    <property type="project" value="UniProtKB-KW"/>
</dbReference>
<dbReference type="InterPro" id="IPR001128">
    <property type="entry name" value="Cyt_P450"/>
</dbReference>
<organism evidence="23 24">
    <name type="scientific">Batillaria attramentaria</name>
    <dbReference type="NCBI Taxonomy" id="370345"/>
    <lineage>
        <taxon>Eukaryota</taxon>
        <taxon>Metazoa</taxon>
        <taxon>Spiralia</taxon>
        <taxon>Lophotrochozoa</taxon>
        <taxon>Mollusca</taxon>
        <taxon>Gastropoda</taxon>
        <taxon>Caenogastropoda</taxon>
        <taxon>Sorbeoconcha</taxon>
        <taxon>Cerithioidea</taxon>
        <taxon>Batillariidae</taxon>
        <taxon>Batillaria</taxon>
    </lineage>
</organism>
<comment type="cofactor">
    <cofactor evidence="21">
        <name>heme</name>
        <dbReference type="ChEBI" id="CHEBI:30413"/>
    </cofactor>
</comment>
<dbReference type="PANTHER" id="PTHR24300:SF403">
    <property type="entry name" value="CYTOCHROME P450 306A1"/>
    <property type="match status" value="1"/>
</dbReference>
<proteinExistence type="inferred from homology"/>
<comment type="subcellular location">
    <subcellularLocation>
        <location evidence="1">Endomembrane system</location>
        <topology evidence="1">Peripheral membrane protein</topology>
    </subcellularLocation>
    <subcellularLocation>
        <location evidence="3">Endoplasmic reticulum membrane</location>
    </subcellularLocation>
    <subcellularLocation>
        <location evidence="2">Microsome membrane</location>
    </subcellularLocation>
</comment>
<dbReference type="PRINTS" id="PR00385">
    <property type="entry name" value="P450"/>
</dbReference>